<dbReference type="HOGENOM" id="CLU_000445_30_5_4"/>
<dbReference type="InterPro" id="IPR036388">
    <property type="entry name" value="WH-like_DNA-bd_sf"/>
</dbReference>
<protein>
    <submittedName>
        <fullName evidence="3">Transcriptional regulator 4</fullName>
    </submittedName>
</protein>
<dbReference type="KEGG" id="axy:AXYL_06056"/>
<evidence type="ECO:0000313" key="3">
    <source>
        <dbReference type="EMBL" id="ADP19349.1"/>
    </source>
</evidence>
<evidence type="ECO:0000313" key="4">
    <source>
        <dbReference type="Proteomes" id="UP000006876"/>
    </source>
</evidence>
<reference evidence="3 4" key="1">
    <citation type="journal article" date="2011" name="J. Bacteriol.">
        <title>Complete genome sequence of the haloaromatic acid-degrading bacterium Achromobacter xylosoxidans A8.</title>
        <authorList>
            <person name="Strnad H."/>
            <person name="Ridl J."/>
            <person name="Paces J."/>
            <person name="Kolar M."/>
            <person name="Vlcek C."/>
            <person name="Paces V."/>
        </authorList>
    </citation>
    <scope>NUCLEOTIDE SEQUENCE [LARGE SCALE GENOMIC DNA]</scope>
    <source>
        <strain evidence="3 4">A8</strain>
    </source>
</reference>
<dbReference type="PATRIC" id="fig|762376.5.peg.6068"/>
<dbReference type="GO" id="GO:0000160">
    <property type="term" value="P:phosphorelay signal transduction system"/>
    <property type="evidence" value="ECO:0007669"/>
    <property type="project" value="InterPro"/>
</dbReference>
<name>E3HLL4_ACHXA</name>
<dbReference type="InterPro" id="IPR016032">
    <property type="entry name" value="Sig_transdc_resp-reg_C-effctor"/>
</dbReference>
<dbReference type="GO" id="GO:0006355">
    <property type="term" value="P:regulation of DNA-templated transcription"/>
    <property type="evidence" value="ECO:0007669"/>
    <property type="project" value="InterPro"/>
</dbReference>
<organism evidence="3 4">
    <name type="scientific">Achromobacter xylosoxidans (strain A8)</name>
    <dbReference type="NCBI Taxonomy" id="762376"/>
    <lineage>
        <taxon>Bacteria</taxon>
        <taxon>Pseudomonadati</taxon>
        <taxon>Pseudomonadota</taxon>
        <taxon>Betaproteobacteria</taxon>
        <taxon>Burkholderiales</taxon>
        <taxon>Alcaligenaceae</taxon>
        <taxon>Achromobacter</taxon>
    </lineage>
</organism>
<dbReference type="RefSeq" id="WP_013396644.1">
    <property type="nucleotide sequence ID" value="NC_014640.1"/>
</dbReference>
<keyword evidence="1" id="KW-0238">DNA-binding</keyword>
<evidence type="ECO:0000259" key="2">
    <source>
        <dbReference type="SMART" id="SM00862"/>
    </source>
</evidence>
<dbReference type="SMART" id="SM00862">
    <property type="entry name" value="Trans_reg_C"/>
    <property type="match status" value="1"/>
</dbReference>
<dbReference type="Gene3D" id="1.10.10.10">
    <property type="entry name" value="Winged helix-like DNA-binding domain superfamily/Winged helix DNA-binding domain"/>
    <property type="match status" value="1"/>
</dbReference>
<dbReference type="STRING" id="762376.AXYL_06056"/>
<feature type="domain" description="OmpR/PhoB-type" evidence="2">
    <location>
        <begin position="142"/>
        <end position="216"/>
    </location>
</feature>
<dbReference type="eggNOG" id="COG0745">
    <property type="taxonomic scope" value="Bacteria"/>
</dbReference>
<sequence>MEQRGSVFVVRLDETAGEDFAEALRLLRWQARVFDTSAGVLEHLQAQAADALVLLGGIKGVPALIAMLRRAAPAAAVLWHAAAASASDRIAALDAGADVCMSADRDVLEWDALLRNLHRRAPAVALPWRLDPHAGALAGPAGEYLPLTVTERAFFVRLLNAPGYCLRRECFFPAGTRKSLDGARRVDVLLSRLRSKARRLNIDLPVLAVRGWGYILLPEGAARG</sequence>
<dbReference type="GO" id="GO:0003677">
    <property type="term" value="F:DNA binding"/>
    <property type="evidence" value="ECO:0007669"/>
    <property type="project" value="UniProtKB-KW"/>
</dbReference>
<proteinExistence type="predicted"/>
<evidence type="ECO:0000256" key="1">
    <source>
        <dbReference type="ARBA" id="ARBA00023125"/>
    </source>
</evidence>
<gene>
    <name evidence="3" type="ordered locus">AXYL_06056</name>
</gene>
<dbReference type="SUPFAM" id="SSF46894">
    <property type="entry name" value="C-terminal effector domain of the bipartite response regulators"/>
    <property type="match status" value="1"/>
</dbReference>
<dbReference type="InterPro" id="IPR001867">
    <property type="entry name" value="OmpR/PhoB-type_DNA-bd"/>
</dbReference>
<dbReference type="OrthoDB" id="8681008at2"/>
<accession>E3HLL4</accession>
<dbReference type="AlphaFoldDB" id="E3HLL4"/>
<dbReference type="EMBL" id="CP002287">
    <property type="protein sequence ID" value="ADP19349.1"/>
    <property type="molecule type" value="Genomic_DNA"/>
</dbReference>
<dbReference type="Proteomes" id="UP000006876">
    <property type="component" value="Chromosome"/>
</dbReference>